<proteinExistence type="evidence at transcript level"/>
<accession>A0MF84</accession>
<sequence>MVQKPFFLSFYVLFRLSSGRKWIRRRRLTSGSPVTTFLVGRFKGGFSDRKSEENDGKIG</sequence>
<dbReference type="ExpressionAtlas" id="A0MF84">
    <property type="expression patterns" value="baseline and differential"/>
</dbReference>
<evidence type="ECO:0000313" key="1">
    <source>
        <dbReference type="EMBL" id="ABK28641.1"/>
    </source>
</evidence>
<dbReference type="EMBL" id="DQ653210">
    <property type="protein sequence ID" value="ABK28641.1"/>
    <property type="molecule type" value="mRNA"/>
</dbReference>
<name>A0MF84_ARATH</name>
<protein>
    <submittedName>
        <fullName evidence="1">Uncharacterized protein</fullName>
    </submittedName>
</protein>
<dbReference type="AlphaFoldDB" id="A0MF84"/>
<feature type="non-terminal residue" evidence="1">
    <location>
        <position position="59"/>
    </location>
</feature>
<organism evidence="1">
    <name type="scientific">Arabidopsis thaliana</name>
    <name type="common">Mouse-ear cress</name>
    <dbReference type="NCBI Taxonomy" id="3702"/>
    <lineage>
        <taxon>Eukaryota</taxon>
        <taxon>Viridiplantae</taxon>
        <taxon>Streptophyta</taxon>
        <taxon>Embryophyta</taxon>
        <taxon>Tracheophyta</taxon>
        <taxon>Spermatophyta</taxon>
        <taxon>Magnoliopsida</taxon>
        <taxon>eudicotyledons</taxon>
        <taxon>Gunneridae</taxon>
        <taxon>Pentapetalae</taxon>
        <taxon>rosids</taxon>
        <taxon>malvids</taxon>
        <taxon>Brassicales</taxon>
        <taxon>Brassicaceae</taxon>
        <taxon>Camelineae</taxon>
        <taxon>Arabidopsis</taxon>
    </lineage>
</organism>
<reference evidence="1" key="1">
    <citation type="submission" date="2006-05" db="EMBL/GenBank/DDBJ databases">
        <title>Simultaneous high-throughput recombinational cloning of open reading frames in closed and open configurations.</title>
        <authorList>
            <person name="Underwood B.A."/>
            <person name="Vanderhaeghen R."/>
            <person name="Whitford R."/>
            <person name="Town C.D."/>
            <person name="Hilson P."/>
        </authorList>
    </citation>
    <scope>NUCLEOTIDE SEQUENCE</scope>
</reference>